<sequence length="151" mass="17133">MRRIGVDLSLCAQSRRAIAMNSVWLREEGDDVWDANRGKSHVLGNNLGVCGKHMENRSNIDPVSGNNLKRGRLNSCQRRGNVNAKLFHTTMEHDLKDGVLIGEEGKKRSRKEIEDSIIREEINIVEGRNRRMVETNNLLSEAAKRQADQTQ</sequence>
<evidence type="ECO:0000313" key="2">
    <source>
        <dbReference type="Proteomes" id="UP000323506"/>
    </source>
</evidence>
<proteinExistence type="predicted"/>
<evidence type="ECO:0000313" key="1">
    <source>
        <dbReference type="EMBL" id="TYH04866.1"/>
    </source>
</evidence>
<accession>A0A5D2FHT9</accession>
<dbReference type="AlphaFoldDB" id="A0A5D2FHT9"/>
<protein>
    <submittedName>
        <fullName evidence="1">Uncharacterized protein</fullName>
    </submittedName>
</protein>
<organism evidence="1 2">
    <name type="scientific">Gossypium darwinii</name>
    <name type="common">Darwin's cotton</name>
    <name type="synonym">Gossypium barbadense var. darwinii</name>
    <dbReference type="NCBI Taxonomy" id="34276"/>
    <lineage>
        <taxon>Eukaryota</taxon>
        <taxon>Viridiplantae</taxon>
        <taxon>Streptophyta</taxon>
        <taxon>Embryophyta</taxon>
        <taxon>Tracheophyta</taxon>
        <taxon>Spermatophyta</taxon>
        <taxon>Magnoliopsida</taxon>
        <taxon>eudicotyledons</taxon>
        <taxon>Gunneridae</taxon>
        <taxon>Pentapetalae</taxon>
        <taxon>rosids</taxon>
        <taxon>malvids</taxon>
        <taxon>Malvales</taxon>
        <taxon>Malvaceae</taxon>
        <taxon>Malvoideae</taxon>
        <taxon>Gossypium</taxon>
    </lineage>
</organism>
<reference evidence="1 2" key="1">
    <citation type="submission" date="2019-06" db="EMBL/GenBank/DDBJ databases">
        <title>WGS assembly of Gossypium darwinii.</title>
        <authorList>
            <person name="Chen Z.J."/>
            <person name="Sreedasyam A."/>
            <person name="Ando A."/>
            <person name="Song Q."/>
            <person name="De L."/>
            <person name="Hulse-Kemp A."/>
            <person name="Ding M."/>
            <person name="Ye W."/>
            <person name="Kirkbride R."/>
            <person name="Jenkins J."/>
            <person name="Plott C."/>
            <person name="Lovell J."/>
            <person name="Lin Y.-M."/>
            <person name="Vaughn R."/>
            <person name="Liu B."/>
            <person name="Li W."/>
            <person name="Simpson S."/>
            <person name="Scheffler B."/>
            <person name="Saski C."/>
            <person name="Grover C."/>
            <person name="Hu G."/>
            <person name="Conover J."/>
            <person name="Carlson J."/>
            <person name="Shu S."/>
            <person name="Boston L."/>
            <person name="Williams M."/>
            <person name="Peterson D."/>
            <person name="Mcgee K."/>
            <person name="Jones D."/>
            <person name="Wendel J."/>
            <person name="Stelly D."/>
            <person name="Grimwood J."/>
            <person name="Schmutz J."/>
        </authorList>
    </citation>
    <scope>NUCLEOTIDE SEQUENCE [LARGE SCALE GENOMIC DNA]</scope>
    <source>
        <strain evidence="1">1808015.09</strain>
    </source>
</reference>
<keyword evidence="2" id="KW-1185">Reference proteome</keyword>
<name>A0A5D2FHT9_GOSDA</name>
<dbReference type="Proteomes" id="UP000323506">
    <property type="component" value="Chromosome A08"/>
</dbReference>
<gene>
    <name evidence="1" type="ORF">ES288_A08G039700v1</name>
</gene>
<dbReference type="EMBL" id="CM017695">
    <property type="protein sequence ID" value="TYH04866.1"/>
    <property type="molecule type" value="Genomic_DNA"/>
</dbReference>